<dbReference type="Pfam" id="PF01814">
    <property type="entry name" value="Hemerythrin"/>
    <property type="match status" value="1"/>
</dbReference>
<feature type="domain" description="Hemerythrin-like" evidence="1">
    <location>
        <begin position="9"/>
        <end position="135"/>
    </location>
</feature>
<dbReference type="Proteomes" id="UP000305836">
    <property type="component" value="Unassembled WGS sequence"/>
</dbReference>
<dbReference type="Gene3D" id="1.20.120.520">
    <property type="entry name" value="nmb1532 protein domain like"/>
    <property type="match status" value="1"/>
</dbReference>
<gene>
    <name evidence="2" type="ORF">FDA38_37750</name>
</gene>
<dbReference type="InterPro" id="IPR012312">
    <property type="entry name" value="Hemerythrin-like"/>
</dbReference>
<sequence length="210" mass="23258">MGEMSMNKAIHAAVRRDLDRFLDALDRFRDADRRRAEQLAVAWQNFDEQLVRHHEGEHEIAWPALEKVGVSRDLLTQLDAEHDTMATALAATRTAMGKLRKSASATDAAAAHAAMLELRRVTVVHLDHEEAEIEPVYLAKKDAPEIKAMGREFAKVGPVQGGTFFAWALDGAGPEESEAITHTVPKPVLTVIAGLFGRTYRKSVAPTWQQ</sequence>
<accession>A0A4V5UVV3</accession>
<organism evidence="2 3">
    <name type="scientific">Kribbella jiaozuonensis</name>
    <dbReference type="NCBI Taxonomy" id="2575441"/>
    <lineage>
        <taxon>Bacteria</taxon>
        <taxon>Bacillati</taxon>
        <taxon>Actinomycetota</taxon>
        <taxon>Actinomycetes</taxon>
        <taxon>Propionibacteriales</taxon>
        <taxon>Kribbellaceae</taxon>
        <taxon>Kribbella</taxon>
    </lineage>
</organism>
<dbReference type="AlphaFoldDB" id="A0A4V5UVV3"/>
<dbReference type="CDD" id="cd12108">
    <property type="entry name" value="Hr-like"/>
    <property type="match status" value="1"/>
</dbReference>
<dbReference type="RefSeq" id="WP_137258956.1">
    <property type="nucleotide sequence ID" value="NZ_JBHSPQ010000007.1"/>
</dbReference>
<proteinExistence type="predicted"/>
<evidence type="ECO:0000313" key="3">
    <source>
        <dbReference type="Proteomes" id="UP000305836"/>
    </source>
</evidence>
<dbReference type="OrthoDB" id="5197650at2"/>
<comment type="caution">
    <text evidence="2">The sequence shown here is derived from an EMBL/GenBank/DDBJ whole genome shotgun (WGS) entry which is preliminary data.</text>
</comment>
<keyword evidence="3" id="KW-1185">Reference proteome</keyword>
<dbReference type="EMBL" id="SZPZ01000006">
    <property type="protein sequence ID" value="TKK74513.1"/>
    <property type="molecule type" value="Genomic_DNA"/>
</dbReference>
<evidence type="ECO:0000313" key="2">
    <source>
        <dbReference type="EMBL" id="TKK74513.1"/>
    </source>
</evidence>
<reference evidence="2 3" key="1">
    <citation type="submission" date="2019-04" db="EMBL/GenBank/DDBJ databases">
        <title>Kribbella sp. NEAU-THZ 27 nov., a novel actinomycete isolated from soil.</title>
        <authorList>
            <person name="Duan L."/>
        </authorList>
    </citation>
    <scope>NUCLEOTIDE SEQUENCE [LARGE SCALE GENOMIC DNA]</scope>
    <source>
        <strain evidence="3">NEAU-THZ27</strain>
    </source>
</reference>
<protein>
    <submittedName>
        <fullName evidence="2">Hemerythrin domain-containing protein</fullName>
    </submittedName>
</protein>
<evidence type="ECO:0000259" key="1">
    <source>
        <dbReference type="Pfam" id="PF01814"/>
    </source>
</evidence>
<name>A0A4V5UVV3_9ACTN</name>